<evidence type="ECO:0000259" key="2">
    <source>
        <dbReference type="Pfam" id="PF00266"/>
    </source>
</evidence>
<dbReference type="InterPro" id="IPR015422">
    <property type="entry name" value="PyrdxlP-dep_Trfase_small"/>
</dbReference>
<dbReference type="Gene3D" id="3.40.640.10">
    <property type="entry name" value="Type I PLP-dependent aspartate aminotransferase-like (Major domain)"/>
    <property type="match status" value="1"/>
</dbReference>
<evidence type="ECO:0000256" key="1">
    <source>
        <dbReference type="SAM" id="MobiDB-lite"/>
    </source>
</evidence>
<keyword evidence="4" id="KW-1185">Reference proteome</keyword>
<dbReference type="Pfam" id="PF00266">
    <property type="entry name" value="Aminotran_5"/>
    <property type="match status" value="1"/>
</dbReference>
<gene>
    <name evidence="3" type="ORF">AAF712_015940</name>
</gene>
<protein>
    <recommendedName>
        <fullName evidence="2">Aminotransferase class V domain-containing protein</fullName>
    </recommendedName>
</protein>
<comment type="caution">
    <text evidence="3">The sequence shown here is derived from an EMBL/GenBank/DDBJ whole genome shotgun (WGS) entry which is preliminary data.</text>
</comment>
<name>A0ABR2Z6X5_9AGAR</name>
<evidence type="ECO:0000313" key="4">
    <source>
        <dbReference type="Proteomes" id="UP001437256"/>
    </source>
</evidence>
<dbReference type="InterPro" id="IPR015421">
    <property type="entry name" value="PyrdxlP-dep_Trfase_major"/>
</dbReference>
<dbReference type="SUPFAM" id="SSF53383">
    <property type="entry name" value="PLP-dependent transferases"/>
    <property type="match status" value="1"/>
</dbReference>
<dbReference type="InterPro" id="IPR000192">
    <property type="entry name" value="Aminotrans_V_dom"/>
</dbReference>
<feature type="region of interest" description="Disordered" evidence="1">
    <location>
        <begin position="1"/>
        <end position="56"/>
    </location>
</feature>
<feature type="domain" description="Aminotransferase class V" evidence="2">
    <location>
        <begin position="117"/>
        <end position="395"/>
    </location>
</feature>
<dbReference type="PANTHER" id="PTHR14237">
    <property type="entry name" value="MOLYBDOPTERIN COFACTOR SULFURASE MOSC"/>
    <property type="match status" value="1"/>
</dbReference>
<dbReference type="Gene3D" id="3.90.1150.10">
    <property type="entry name" value="Aspartate Aminotransferase, domain 1"/>
    <property type="match status" value="1"/>
</dbReference>
<sequence length="558" mass="60472">MGNAQSQKNRSPKASGRESKKSRRGSHTPSNEKHKLGPDSDSGVPQHTDSHLPSYAPTNITALKPCYDSTTVNFSSRETASACDQFLREYPEYQLTRSLDVLRRTDYRRLERTGETYVDYMGGSLYPESLVRAHTEFLCSTVLGNTHSVSNSSTASLKSTDEARVAVLSFFKAPPGYTVIFTPNATGALKLVGEAFPFANDSTYILGTDAHNSLHGIRQFAAKRGASVLYIPSTPQGGFELKIAQELLEQHRPSRGRRGSTSSLFAITGQSNITNTKNPLSTIKYAASLGYSTLLDAAALAPTSSISLEDIPVDAMAVSFYKMFGYPTGVGGLVIKKSFLEQLQRPWFAGGNVDVVQVPGEFVTMSKVHHECFEDGTINYLMLSAVTEGLRFLSACLPLLPLRLSCLTGYLATSLSQLKHESTGKPVVRILSRIPQKRLRALGQQSDTGSTVSLIFLSPSGEIISNSFVEHSASKANISLRTGCMCNPGGAAAILGLSKDLSQFKFEPGVSRKDVEETVGREIGVVRISLGLGSNFQDVWNVIQFASLMAKNASPRDQ</sequence>
<dbReference type="PANTHER" id="PTHR14237:SF80">
    <property type="entry name" value="MOLYBDENUM COFACTOR SULFURASE"/>
    <property type="match status" value="1"/>
</dbReference>
<dbReference type="InterPro" id="IPR015424">
    <property type="entry name" value="PyrdxlP-dep_Trfase"/>
</dbReference>
<dbReference type="EMBL" id="JBBXMP010000546">
    <property type="protein sequence ID" value="KAL0057422.1"/>
    <property type="molecule type" value="Genomic_DNA"/>
</dbReference>
<accession>A0ABR2Z6X5</accession>
<proteinExistence type="predicted"/>
<organism evidence="3 4">
    <name type="scientific">Marasmius tenuissimus</name>
    <dbReference type="NCBI Taxonomy" id="585030"/>
    <lineage>
        <taxon>Eukaryota</taxon>
        <taxon>Fungi</taxon>
        <taxon>Dikarya</taxon>
        <taxon>Basidiomycota</taxon>
        <taxon>Agaricomycotina</taxon>
        <taxon>Agaricomycetes</taxon>
        <taxon>Agaricomycetidae</taxon>
        <taxon>Agaricales</taxon>
        <taxon>Marasmiineae</taxon>
        <taxon>Marasmiaceae</taxon>
        <taxon>Marasmius</taxon>
    </lineage>
</organism>
<dbReference type="Proteomes" id="UP001437256">
    <property type="component" value="Unassembled WGS sequence"/>
</dbReference>
<evidence type="ECO:0000313" key="3">
    <source>
        <dbReference type="EMBL" id="KAL0057422.1"/>
    </source>
</evidence>
<reference evidence="3 4" key="1">
    <citation type="submission" date="2024-05" db="EMBL/GenBank/DDBJ databases">
        <title>A draft genome resource for the thread blight pathogen Marasmius tenuissimus strain MS-2.</title>
        <authorList>
            <person name="Yulfo-Soto G.E."/>
            <person name="Baruah I.K."/>
            <person name="Amoako-Attah I."/>
            <person name="Bukari Y."/>
            <person name="Meinhardt L.W."/>
            <person name="Bailey B.A."/>
            <person name="Cohen S.P."/>
        </authorList>
    </citation>
    <scope>NUCLEOTIDE SEQUENCE [LARGE SCALE GENOMIC DNA]</scope>
    <source>
        <strain evidence="3 4">MS-2</strain>
    </source>
</reference>